<proteinExistence type="predicted"/>
<organism evidence="1">
    <name type="scientific">Arundo donax</name>
    <name type="common">Giant reed</name>
    <name type="synonym">Donax arundinaceus</name>
    <dbReference type="NCBI Taxonomy" id="35708"/>
    <lineage>
        <taxon>Eukaryota</taxon>
        <taxon>Viridiplantae</taxon>
        <taxon>Streptophyta</taxon>
        <taxon>Embryophyta</taxon>
        <taxon>Tracheophyta</taxon>
        <taxon>Spermatophyta</taxon>
        <taxon>Magnoliopsida</taxon>
        <taxon>Liliopsida</taxon>
        <taxon>Poales</taxon>
        <taxon>Poaceae</taxon>
        <taxon>PACMAD clade</taxon>
        <taxon>Arundinoideae</taxon>
        <taxon>Arundineae</taxon>
        <taxon>Arundo</taxon>
    </lineage>
</organism>
<protein>
    <submittedName>
        <fullName evidence="1">Uncharacterized protein</fullName>
    </submittedName>
</protein>
<reference evidence="1" key="2">
    <citation type="journal article" date="2015" name="Data Brief">
        <title>Shoot transcriptome of the giant reed, Arundo donax.</title>
        <authorList>
            <person name="Barrero R.A."/>
            <person name="Guerrero F.D."/>
            <person name="Moolhuijzen P."/>
            <person name="Goolsby J.A."/>
            <person name="Tidwell J."/>
            <person name="Bellgard S.E."/>
            <person name="Bellgard M.I."/>
        </authorList>
    </citation>
    <scope>NUCLEOTIDE SEQUENCE</scope>
    <source>
        <tissue evidence="1">Shoot tissue taken approximately 20 cm above the soil surface</tissue>
    </source>
</reference>
<evidence type="ECO:0000313" key="1">
    <source>
        <dbReference type="EMBL" id="JAE18176.1"/>
    </source>
</evidence>
<dbReference type="EMBL" id="GBRH01179720">
    <property type="protein sequence ID" value="JAE18176.1"/>
    <property type="molecule type" value="Transcribed_RNA"/>
</dbReference>
<sequence>MGCPPTTAPLRRTRSSAVVTTASPTAALALPPSSRHGCSASCSWCPFALFWTGSCLIRMSLR</sequence>
<accession>A0A0A9G6K7</accession>
<reference evidence="1" key="1">
    <citation type="submission" date="2014-09" db="EMBL/GenBank/DDBJ databases">
        <authorList>
            <person name="Magalhaes I.L.F."/>
            <person name="Oliveira U."/>
            <person name="Santos F.R."/>
            <person name="Vidigal T.H.D.A."/>
            <person name="Brescovit A.D."/>
            <person name="Santos A.J."/>
        </authorList>
    </citation>
    <scope>NUCLEOTIDE SEQUENCE</scope>
    <source>
        <tissue evidence="1">Shoot tissue taken approximately 20 cm above the soil surface</tissue>
    </source>
</reference>
<name>A0A0A9G6K7_ARUDO</name>
<dbReference type="AlphaFoldDB" id="A0A0A9G6K7"/>